<reference evidence="2" key="1">
    <citation type="submission" date="2019-12" db="EMBL/GenBank/DDBJ databases">
        <title>Genome sequencing and annotation of Brassica cretica.</title>
        <authorList>
            <person name="Studholme D.J."/>
            <person name="Sarris P.F."/>
        </authorList>
    </citation>
    <scope>NUCLEOTIDE SEQUENCE</scope>
    <source>
        <strain evidence="2">PFS-001/15</strain>
        <tissue evidence="2">Leaf</tissue>
    </source>
</reference>
<feature type="compositionally biased region" description="Basic and acidic residues" evidence="1">
    <location>
        <begin position="8"/>
        <end position="20"/>
    </location>
</feature>
<gene>
    <name evidence="2" type="ORF">F2Q68_00037128</name>
</gene>
<evidence type="ECO:0000256" key="1">
    <source>
        <dbReference type="SAM" id="MobiDB-lite"/>
    </source>
</evidence>
<dbReference type="InterPro" id="IPR038777">
    <property type="entry name" value="At4g18490-like"/>
</dbReference>
<sequence>MSAPAKKSSTEAKEKDLILDNDMEKDTWNFKSMADDPMDFAFGSPANKKKNAFKL</sequence>
<comment type="caution">
    <text evidence="2">The sequence shown here is derived from an EMBL/GenBank/DDBJ whole genome shotgun (WGS) entry which is preliminary data.</text>
</comment>
<accession>A0A8S9H646</accession>
<dbReference type="PANTHER" id="PTHR36380:SF1">
    <property type="entry name" value="OS01G0755100 PROTEIN"/>
    <property type="match status" value="1"/>
</dbReference>
<dbReference type="PANTHER" id="PTHR36380">
    <property type="entry name" value="BNAA03G58330D PROTEIN"/>
    <property type="match status" value="1"/>
</dbReference>
<feature type="region of interest" description="Disordered" evidence="1">
    <location>
        <begin position="1"/>
        <end position="20"/>
    </location>
</feature>
<proteinExistence type="predicted"/>
<protein>
    <submittedName>
        <fullName evidence="2">Uncharacterized protein</fullName>
    </submittedName>
</protein>
<name>A0A8S9H646_BRACR</name>
<dbReference type="Proteomes" id="UP000712281">
    <property type="component" value="Unassembled WGS sequence"/>
</dbReference>
<evidence type="ECO:0000313" key="3">
    <source>
        <dbReference type="Proteomes" id="UP000712281"/>
    </source>
</evidence>
<evidence type="ECO:0000313" key="2">
    <source>
        <dbReference type="EMBL" id="KAF2551752.1"/>
    </source>
</evidence>
<dbReference type="AlphaFoldDB" id="A0A8S9H646"/>
<organism evidence="2 3">
    <name type="scientific">Brassica cretica</name>
    <name type="common">Mustard</name>
    <dbReference type="NCBI Taxonomy" id="69181"/>
    <lineage>
        <taxon>Eukaryota</taxon>
        <taxon>Viridiplantae</taxon>
        <taxon>Streptophyta</taxon>
        <taxon>Embryophyta</taxon>
        <taxon>Tracheophyta</taxon>
        <taxon>Spermatophyta</taxon>
        <taxon>Magnoliopsida</taxon>
        <taxon>eudicotyledons</taxon>
        <taxon>Gunneridae</taxon>
        <taxon>Pentapetalae</taxon>
        <taxon>rosids</taxon>
        <taxon>malvids</taxon>
        <taxon>Brassicales</taxon>
        <taxon>Brassicaceae</taxon>
        <taxon>Brassiceae</taxon>
        <taxon>Brassica</taxon>
    </lineage>
</organism>
<dbReference type="EMBL" id="QGKW02001988">
    <property type="protein sequence ID" value="KAF2551752.1"/>
    <property type="molecule type" value="Genomic_DNA"/>
</dbReference>